<reference evidence="5 6" key="1">
    <citation type="submission" date="2020-08" db="EMBL/GenBank/DDBJ databases">
        <title>Genome public.</title>
        <authorList>
            <person name="Liu C."/>
            <person name="Sun Q."/>
        </authorList>
    </citation>
    <scope>NUCLEOTIDE SEQUENCE [LARGE SCALE GENOMIC DNA]</scope>
    <source>
        <strain evidence="5 6">NSJ-46</strain>
    </source>
</reference>
<feature type="domain" description="Periplasmic binding protein" evidence="4">
    <location>
        <begin position="42"/>
        <end position="287"/>
    </location>
</feature>
<dbReference type="RefSeq" id="WP_249307738.1">
    <property type="nucleotide sequence ID" value="NZ_JACRSZ010000005.1"/>
</dbReference>
<evidence type="ECO:0000259" key="4">
    <source>
        <dbReference type="Pfam" id="PF13407"/>
    </source>
</evidence>
<dbReference type="InterPro" id="IPR028082">
    <property type="entry name" value="Peripla_BP_I"/>
</dbReference>
<comment type="similarity">
    <text evidence="2">Belongs to the bacterial solute-binding protein 2 family.</text>
</comment>
<keyword evidence="6" id="KW-1185">Reference proteome</keyword>
<dbReference type="PANTHER" id="PTHR46847:SF1">
    <property type="entry name" value="D-ALLOSE-BINDING PERIPLASMIC PROTEIN-RELATED"/>
    <property type="match status" value="1"/>
</dbReference>
<organism evidence="5 6">
    <name type="scientific">Jingyaoa shaoxingensis</name>
    <dbReference type="NCBI Taxonomy" id="2763671"/>
    <lineage>
        <taxon>Bacteria</taxon>
        <taxon>Bacillati</taxon>
        <taxon>Bacillota</taxon>
        <taxon>Clostridia</taxon>
        <taxon>Lachnospirales</taxon>
        <taxon>Lachnospiraceae</taxon>
        <taxon>Jingyaoa</taxon>
    </lineage>
</organism>
<evidence type="ECO:0000256" key="2">
    <source>
        <dbReference type="ARBA" id="ARBA00007639"/>
    </source>
</evidence>
<dbReference type="Proteomes" id="UP000657421">
    <property type="component" value="Unassembled WGS sequence"/>
</dbReference>
<dbReference type="PANTHER" id="PTHR46847">
    <property type="entry name" value="D-ALLOSE-BINDING PERIPLASMIC PROTEIN-RELATED"/>
    <property type="match status" value="1"/>
</dbReference>
<dbReference type="InterPro" id="IPR025997">
    <property type="entry name" value="SBP_2_dom"/>
</dbReference>
<gene>
    <name evidence="5" type="ORF">H8716_06360</name>
</gene>
<dbReference type="EMBL" id="JACRSZ010000005">
    <property type="protein sequence ID" value="MBC8572708.1"/>
    <property type="molecule type" value="Genomic_DNA"/>
</dbReference>
<evidence type="ECO:0000313" key="6">
    <source>
        <dbReference type="Proteomes" id="UP000657421"/>
    </source>
</evidence>
<protein>
    <submittedName>
        <fullName evidence="5">Substrate-binding domain-containing protein</fullName>
    </submittedName>
</protein>
<evidence type="ECO:0000313" key="5">
    <source>
        <dbReference type="EMBL" id="MBC8572708.1"/>
    </source>
</evidence>
<keyword evidence="3" id="KW-0732">Signal</keyword>
<evidence type="ECO:0000256" key="1">
    <source>
        <dbReference type="ARBA" id="ARBA00004196"/>
    </source>
</evidence>
<accession>A0ABR7N8L0</accession>
<name>A0ABR7N8L0_9FIRM</name>
<evidence type="ECO:0000256" key="3">
    <source>
        <dbReference type="ARBA" id="ARBA00022729"/>
    </source>
</evidence>
<comment type="caution">
    <text evidence="5">The sequence shown here is derived from an EMBL/GenBank/DDBJ whole genome shotgun (WGS) entry which is preliminary data.</text>
</comment>
<dbReference type="Pfam" id="PF13407">
    <property type="entry name" value="Peripla_BP_4"/>
    <property type="match status" value="1"/>
</dbReference>
<dbReference type="Gene3D" id="3.40.50.2300">
    <property type="match status" value="2"/>
</dbReference>
<dbReference type="SUPFAM" id="SSF53822">
    <property type="entry name" value="Periplasmic binding protein-like I"/>
    <property type="match status" value="1"/>
</dbReference>
<sequence>MNEKNRRKYPIFLAAAVLIPVTVYGYITETVQKNEKKLYSVVLYQDAENEWAMLEAGAEQAKDDARIMINYVHLDANNTTEDEILAIEREEKLGTSGVLVACIEKEKMKEELKKSNISVPMVFIESGVGEEYPVIRADDYRMGKTLGKKVLSEMLPEDGPIIILGERMDRDSMQNRYCGVTDALKASGEEIEIIDETGKKTEEIMDAVVEVLQSNGKAVTLDKYSTEQTAALWEEYQSHSQRKKTRLQIYGIGNTAATVNDLDNENLAALVYQNEFGMGYEGIMALTEKREADWINENIHISYNIVTKENLYDEEHARLLFPNS</sequence>
<comment type="subcellular location">
    <subcellularLocation>
        <location evidence="1">Cell envelope</location>
    </subcellularLocation>
</comment>
<proteinExistence type="inferred from homology"/>